<organism evidence="1 2">
    <name type="scientific">Actinomadura viridis</name>
    <dbReference type="NCBI Taxonomy" id="58110"/>
    <lineage>
        <taxon>Bacteria</taxon>
        <taxon>Bacillati</taxon>
        <taxon>Actinomycetota</taxon>
        <taxon>Actinomycetes</taxon>
        <taxon>Streptosporangiales</taxon>
        <taxon>Thermomonosporaceae</taxon>
        <taxon>Actinomadura</taxon>
    </lineage>
</organism>
<proteinExistence type="predicted"/>
<dbReference type="RefSeq" id="WP_197014587.1">
    <property type="nucleotide sequence ID" value="NZ_BAABES010000012.1"/>
</dbReference>
<dbReference type="EMBL" id="JADOUA010000001">
    <property type="protein sequence ID" value="MBG6092395.1"/>
    <property type="molecule type" value="Genomic_DNA"/>
</dbReference>
<name>A0A931DLX8_9ACTN</name>
<keyword evidence="2" id="KW-1185">Reference proteome</keyword>
<dbReference type="AlphaFoldDB" id="A0A931DLX8"/>
<dbReference type="Proteomes" id="UP000614047">
    <property type="component" value="Unassembled WGS sequence"/>
</dbReference>
<sequence length="261" mass="29465">MDPKVLLDLADLPHLKHERLALRLLPVADLEPILLPLVNSDAGLAYRSVHGPVVTAKEPVVRLLDTVLEKAMPEAFDPLPARDHWDTEEALPAGPGPFGSGLLALGSVDEPAVLRVTDWQPPGPDALFGDSLPEPETTTWSIEYDEEAENRSPAAWLELTGPLEALRGYLYRRFHRDVNDLALSWDKDLERTQRIEYAAEARRFLDGVLTVFPPEKSRYFLGHNAGWDRHDEDYLAHDTVIGVVGDEYLLLMYLYYSRWYG</sequence>
<evidence type="ECO:0000313" key="1">
    <source>
        <dbReference type="EMBL" id="MBG6092395.1"/>
    </source>
</evidence>
<evidence type="ECO:0000313" key="2">
    <source>
        <dbReference type="Proteomes" id="UP000614047"/>
    </source>
</evidence>
<gene>
    <name evidence="1" type="ORF">IW256_006508</name>
</gene>
<accession>A0A931DLX8</accession>
<reference evidence="1" key="1">
    <citation type="submission" date="2020-11" db="EMBL/GenBank/DDBJ databases">
        <title>Sequencing the genomes of 1000 actinobacteria strains.</title>
        <authorList>
            <person name="Klenk H.-P."/>
        </authorList>
    </citation>
    <scope>NUCLEOTIDE SEQUENCE</scope>
    <source>
        <strain evidence="1">DSM 43175</strain>
    </source>
</reference>
<protein>
    <submittedName>
        <fullName evidence="1">Uncharacterized protein</fullName>
    </submittedName>
</protein>
<comment type="caution">
    <text evidence="1">The sequence shown here is derived from an EMBL/GenBank/DDBJ whole genome shotgun (WGS) entry which is preliminary data.</text>
</comment>